<sequence>MSNSVAQQISLIRSHIFTRRFDAATLLIVESVMVSKDVMEFRSSLREFFRSESMSIMRENAEKPLEKKLLDLEFLVQSFALLGDVESCLALRYEALLLREFKSSSHQWLEVSYTEWLNFAEQSLDYGFHSIARKWLVLPNYYWKTMRRDFRVKDSKGFLTKFIFASHSDYSVIHLIDVKACENALLCFQKNSRTDGKTVECFESLEVIEKLKQLKDCATTLAASHSVQAQAAKYTKSKQIKRSKACSTIGERTQSIASTLFRNGIRKRNLRRLQESQSLLGKTDERNTTEI</sequence>
<evidence type="ECO:0000313" key="1">
    <source>
        <dbReference type="EMBL" id="EXB78541.1"/>
    </source>
</evidence>
<dbReference type="AlphaFoldDB" id="W9RA32"/>
<dbReference type="STRING" id="981085.W9RA32"/>
<dbReference type="PANTHER" id="PTHR37176:SF1">
    <property type="entry name" value="PROTEIN DOUBLE-STRAND BREAK FORMATION"/>
    <property type="match status" value="1"/>
</dbReference>
<dbReference type="PANTHER" id="PTHR37176">
    <property type="entry name" value="F10K1.23"/>
    <property type="match status" value="1"/>
</dbReference>
<dbReference type="Proteomes" id="UP000030645">
    <property type="component" value="Unassembled WGS sequence"/>
</dbReference>
<proteinExistence type="predicted"/>
<protein>
    <submittedName>
        <fullName evidence="1">Uncharacterized protein</fullName>
    </submittedName>
</protein>
<dbReference type="InterPro" id="IPR044969">
    <property type="entry name" value="DFO"/>
</dbReference>
<accession>W9RA32</accession>
<dbReference type="GO" id="GO:0042138">
    <property type="term" value="P:meiotic DNA double-strand break formation"/>
    <property type="evidence" value="ECO:0007669"/>
    <property type="project" value="InterPro"/>
</dbReference>
<evidence type="ECO:0000313" key="2">
    <source>
        <dbReference type="Proteomes" id="UP000030645"/>
    </source>
</evidence>
<name>W9RA32_9ROSA</name>
<gene>
    <name evidence="1" type="ORF">L484_011166</name>
</gene>
<reference evidence="2" key="1">
    <citation type="submission" date="2013-01" db="EMBL/GenBank/DDBJ databases">
        <title>Draft Genome Sequence of a Mulberry Tree, Morus notabilis C.K. Schneid.</title>
        <authorList>
            <person name="He N."/>
            <person name="Zhao S."/>
        </authorList>
    </citation>
    <scope>NUCLEOTIDE SEQUENCE</scope>
</reference>
<organism evidence="1 2">
    <name type="scientific">Morus notabilis</name>
    <dbReference type="NCBI Taxonomy" id="981085"/>
    <lineage>
        <taxon>Eukaryota</taxon>
        <taxon>Viridiplantae</taxon>
        <taxon>Streptophyta</taxon>
        <taxon>Embryophyta</taxon>
        <taxon>Tracheophyta</taxon>
        <taxon>Spermatophyta</taxon>
        <taxon>Magnoliopsida</taxon>
        <taxon>eudicotyledons</taxon>
        <taxon>Gunneridae</taxon>
        <taxon>Pentapetalae</taxon>
        <taxon>rosids</taxon>
        <taxon>fabids</taxon>
        <taxon>Rosales</taxon>
        <taxon>Moraceae</taxon>
        <taxon>Moreae</taxon>
        <taxon>Morus</taxon>
    </lineage>
</organism>
<dbReference type="eggNOG" id="ENOG502RXSP">
    <property type="taxonomic scope" value="Eukaryota"/>
</dbReference>
<keyword evidence="2" id="KW-1185">Reference proteome</keyword>
<dbReference type="EMBL" id="KE344773">
    <property type="protein sequence ID" value="EXB78541.1"/>
    <property type="molecule type" value="Genomic_DNA"/>
</dbReference>